<accession>A0ACB7RIU0</accession>
<evidence type="ECO:0000313" key="1">
    <source>
        <dbReference type="EMBL" id="KAH6921672.1"/>
    </source>
</evidence>
<comment type="caution">
    <text evidence="1">The sequence shown here is derived from an EMBL/GenBank/DDBJ whole genome shotgun (WGS) entry which is preliminary data.</text>
</comment>
<name>A0ACB7RIU0_HYAAI</name>
<dbReference type="EMBL" id="CM023489">
    <property type="protein sequence ID" value="KAH6921672.1"/>
    <property type="molecule type" value="Genomic_DNA"/>
</dbReference>
<dbReference type="Proteomes" id="UP000821845">
    <property type="component" value="Chromosome 9"/>
</dbReference>
<keyword evidence="2" id="KW-1185">Reference proteome</keyword>
<gene>
    <name evidence="1" type="ORF">HPB50_003950</name>
</gene>
<sequence length="394" mass="44036">MKLGCLRSKQFEDHDLCHVFAYLFGLLEAKNLSVEYRFYKNWKTMFDDLYCEETDMVALLTPLHDQMLAAATYSEIMLIYETFYALESKTQAPSLFDTTMRCALTIAATAASLTVCAGILVFVGSSPVQERAQSVTLSLLAVLLATSVPLANTTRWPRVQSIVYLSWLLAMVPLSQYFRCELTSLVTVGRPASALDTLEELEAALDTGLAAPCVPRESASLDGIMYWDHPTALGKKLRASLKKHRDQLVTASIRSCFDCATKSGSVCFVHRIPSSIVEKLSGQVAAFDENFMTRASSMPLRKSFPLRYALRAFLLKVRESGLLSSPYCKYPAACTRSFRTETAPERKDPPLELRGFFSFYAVLLCGAVGVLAGELFVARFSNIVHCLRRRRLWR</sequence>
<reference evidence="1" key="1">
    <citation type="submission" date="2020-05" db="EMBL/GenBank/DDBJ databases">
        <title>Large-scale comparative analyses of tick genomes elucidate their genetic diversity and vector capacities.</title>
        <authorList>
            <person name="Jia N."/>
            <person name="Wang J."/>
            <person name="Shi W."/>
            <person name="Du L."/>
            <person name="Sun Y."/>
            <person name="Zhan W."/>
            <person name="Jiang J."/>
            <person name="Wang Q."/>
            <person name="Zhang B."/>
            <person name="Ji P."/>
            <person name="Sakyi L.B."/>
            <person name="Cui X."/>
            <person name="Yuan T."/>
            <person name="Jiang B."/>
            <person name="Yang W."/>
            <person name="Lam T.T.-Y."/>
            <person name="Chang Q."/>
            <person name="Ding S."/>
            <person name="Wang X."/>
            <person name="Zhu J."/>
            <person name="Ruan X."/>
            <person name="Zhao L."/>
            <person name="Wei J."/>
            <person name="Que T."/>
            <person name="Du C."/>
            <person name="Cheng J."/>
            <person name="Dai P."/>
            <person name="Han X."/>
            <person name="Huang E."/>
            <person name="Gao Y."/>
            <person name="Liu J."/>
            <person name="Shao H."/>
            <person name="Ye R."/>
            <person name="Li L."/>
            <person name="Wei W."/>
            <person name="Wang X."/>
            <person name="Wang C."/>
            <person name="Yang T."/>
            <person name="Huo Q."/>
            <person name="Li W."/>
            <person name="Guo W."/>
            <person name="Chen H."/>
            <person name="Zhou L."/>
            <person name="Ni X."/>
            <person name="Tian J."/>
            <person name="Zhou Y."/>
            <person name="Sheng Y."/>
            <person name="Liu T."/>
            <person name="Pan Y."/>
            <person name="Xia L."/>
            <person name="Li J."/>
            <person name="Zhao F."/>
            <person name="Cao W."/>
        </authorList>
    </citation>
    <scope>NUCLEOTIDE SEQUENCE</scope>
    <source>
        <strain evidence="1">Hyas-2018</strain>
    </source>
</reference>
<organism evidence="1 2">
    <name type="scientific">Hyalomma asiaticum</name>
    <name type="common">Tick</name>
    <dbReference type="NCBI Taxonomy" id="266040"/>
    <lineage>
        <taxon>Eukaryota</taxon>
        <taxon>Metazoa</taxon>
        <taxon>Ecdysozoa</taxon>
        <taxon>Arthropoda</taxon>
        <taxon>Chelicerata</taxon>
        <taxon>Arachnida</taxon>
        <taxon>Acari</taxon>
        <taxon>Parasitiformes</taxon>
        <taxon>Ixodida</taxon>
        <taxon>Ixodoidea</taxon>
        <taxon>Ixodidae</taxon>
        <taxon>Hyalomminae</taxon>
        <taxon>Hyalomma</taxon>
    </lineage>
</organism>
<evidence type="ECO:0000313" key="2">
    <source>
        <dbReference type="Proteomes" id="UP000821845"/>
    </source>
</evidence>
<protein>
    <submittedName>
        <fullName evidence="1">Uncharacterized protein</fullName>
    </submittedName>
</protein>
<proteinExistence type="predicted"/>